<feature type="binding site" evidence="6">
    <location>
        <position position="113"/>
    </location>
    <ligand>
        <name>(6R)-10-formyltetrahydrofolate</name>
        <dbReference type="ChEBI" id="CHEBI:195366"/>
    </ligand>
</feature>
<dbReference type="PANTHER" id="PTHR43369">
    <property type="entry name" value="PHOSPHORIBOSYLGLYCINAMIDE FORMYLTRANSFERASE"/>
    <property type="match status" value="1"/>
</dbReference>
<comment type="catalytic activity">
    <reaction evidence="5 6">
        <text>N(1)-(5-phospho-beta-D-ribosyl)glycinamide + (6R)-10-formyltetrahydrofolate = N(2)-formyl-N(1)-(5-phospho-beta-D-ribosyl)glycinamide + (6S)-5,6,7,8-tetrahydrofolate + H(+)</text>
        <dbReference type="Rhea" id="RHEA:15053"/>
        <dbReference type="ChEBI" id="CHEBI:15378"/>
        <dbReference type="ChEBI" id="CHEBI:57453"/>
        <dbReference type="ChEBI" id="CHEBI:143788"/>
        <dbReference type="ChEBI" id="CHEBI:147286"/>
        <dbReference type="ChEBI" id="CHEBI:195366"/>
        <dbReference type="EC" id="2.1.2.2"/>
    </reaction>
</comment>
<dbReference type="NCBIfam" id="TIGR00639">
    <property type="entry name" value="PurN"/>
    <property type="match status" value="1"/>
</dbReference>
<evidence type="ECO:0000256" key="2">
    <source>
        <dbReference type="ARBA" id="ARBA00022679"/>
    </source>
</evidence>
<dbReference type="RefSeq" id="WP_331703598.1">
    <property type="nucleotide sequence ID" value="NZ_JAZHBO010000001.1"/>
</dbReference>
<dbReference type="InterPro" id="IPR002376">
    <property type="entry name" value="Formyl_transf_N"/>
</dbReference>
<feature type="binding site" evidence="6">
    <location>
        <position position="71"/>
    </location>
    <ligand>
        <name>(6R)-10-formyltetrahydrofolate</name>
        <dbReference type="ChEBI" id="CHEBI:195366"/>
    </ligand>
</feature>
<evidence type="ECO:0000256" key="4">
    <source>
        <dbReference type="ARBA" id="ARBA00038440"/>
    </source>
</evidence>
<evidence type="ECO:0000256" key="3">
    <source>
        <dbReference type="ARBA" id="ARBA00022755"/>
    </source>
</evidence>
<evidence type="ECO:0000259" key="7">
    <source>
        <dbReference type="Pfam" id="PF00551"/>
    </source>
</evidence>
<keyword evidence="9" id="KW-1185">Reference proteome</keyword>
<dbReference type="EMBL" id="JAZHBO010000001">
    <property type="protein sequence ID" value="MEF2155592.1"/>
    <property type="molecule type" value="Genomic_DNA"/>
</dbReference>
<protein>
    <recommendedName>
        <fullName evidence="6">Phosphoribosylglycinamide formyltransferase</fullName>
        <ecNumber evidence="6">2.1.2.2</ecNumber>
    </recommendedName>
    <alternativeName>
        <fullName evidence="6">5'-phosphoribosylglycinamide transformylase</fullName>
    </alternativeName>
    <alternativeName>
        <fullName evidence="6">GAR transformylase</fullName>
        <shortName evidence="6">GART</shortName>
    </alternativeName>
</protein>
<evidence type="ECO:0000313" key="8">
    <source>
        <dbReference type="EMBL" id="MEF2155592.1"/>
    </source>
</evidence>
<dbReference type="Gene3D" id="3.40.50.170">
    <property type="entry name" value="Formyl transferase, N-terminal domain"/>
    <property type="match status" value="1"/>
</dbReference>
<feature type="binding site" evidence="6">
    <location>
        <begin position="18"/>
        <end position="20"/>
    </location>
    <ligand>
        <name>N(1)-(5-phospho-beta-D-ribosyl)glycinamide</name>
        <dbReference type="ChEBI" id="CHEBI:143788"/>
    </ligand>
</feature>
<dbReference type="Proteomes" id="UP001356170">
    <property type="component" value="Unassembled WGS sequence"/>
</dbReference>
<comment type="pathway">
    <text evidence="1 6">Purine metabolism; IMP biosynthesis via de novo pathway; N(2)-formyl-N(1)-(5-phospho-D-ribosyl)glycinamide from N(1)-(5-phospho-D-ribosyl)glycinamide (10-formyl THF route): step 1/1.</text>
</comment>
<sequence>MTARTAPLRLAVLASGRGSNLQAILDAIEQDRLHAQVVGVFSDKPNANALRLAHERAIPAQYVDPLAYADRSAFDTALFARVDECEPDLIVCAGFMRILSPAVVEAHAGRMINIHPSLLPRHKGLRTHRQALASGDSEHGASVHLVTAELDGGPVLAQARICIDSDDTEESLAARVLRVEHPLLIACLNEWQRGYFRYAAPQLLYRERVLECPLDYEYDSDSPLAPF</sequence>
<comment type="similarity">
    <text evidence="4 6">Belongs to the GART family.</text>
</comment>
<keyword evidence="2 6" id="KW-0808">Transferase</keyword>
<dbReference type="SUPFAM" id="SSF53328">
    <property type="entry name" value="Formyltransferase"/>
    <property type="match status" value="1"/>
</dbReference>
<feature type="site" description="Raises pKa of active site His" evidence="6">
    <location>
        <position position="151"/>
    </location>
</feature>
<dbReference type="CDD" id="cd08645">
    <property type="entry name" value="FMT_core_GART"/>
    <property type="match status" value="1"/>
</dbReference>
<evidence type="ECO:0000256" key="5">
    <source>
        <dbReference type="ARBA" id="ARBA00047664"/>
    </source>
</evidence>
<comment type="caution">
    <text evidence="8">The sequence shown here is derived from an EMBL/GenBank/DDBJ whole genome shotgun (WGS) entry which is preliminary data.</text>
</comment>
<name>A0ABU7UYH4_9GAMM</name>
<feature type="domain" description="Formyl transferase N-terminal" evidence="7">
    <location>
        <begin position="9"/>
        <end position="186"/>
    </location>
</feature>
<dbReference type="HAMAP" id="MF_01930">
    <property type="entry name" value="PurN"/>
    <property type="match status" value="1"/>
</dbReference>
<feature type="active site" description="Proton donor" evidence="6">
    <location>
        <position position="115"/>
    </location>
</feature>
<dbReference type="InterPro" id="IPR004607">
    <property type="entry name" value="GART"/>
</dbReference>
<reference evidence="8 9" key="1">
    <citation type="submission" date="2024-01" db="EMBL/GenBank/DDBJ databases">
        <title>Novel species of the genus Luteimonas isolated from rivers.</title>
        <authorList>
            <person name="Lu H."/>
        </authorList>
    </citation>
    <scope>NUCLEOTIDE SEQUENCE [LARGE SCALE GENOMIC DNA]</scope>
    <source>
        <strain evidence="8 9">FXH3W</strain>
    </source>
</reference>
<proteinExistence type="inferred from homology"/>
<dbReference type="GO" id="GO:0004644">
    <property type="term" value="F:phosphoribosylglycinamide formyltransferase activity"/>
    <property type="evidence" value="ECO:0007669"/>
    <property type="project" value="UniProtKB-EC"/>
</dbReference>
<dbReference type="PANTHER" id="PTHR43369:SF2">
    <property type="entry name" value="PHOSPHORIBOSYLGLYCINAMIDE FORMYLTRANSFERASE"/>
    <property type="match status" value="1"/>
</dbReference>
<dbReference type="PROSITE" id="PS00373">
    <property type="entry name" value="GART"/>
    <property type="match status" value="1"/>
</dbReference>
<keyword evidence="3 6" id="KW-0658">Purine biosynthesis</keyword>
<evidence type="ECO:0000256" key="1">
    <source>
        <dbReference type="ARBA" id="ARBA00005054"/>
    </source>
</evidence>
<organism evidence="8 9">
    <name type="scientific">Aquilutibacter rugosus</name>
    <dbReference type="NCBI Taxonomy" id="3115820"/>
    <lineage>
        <taxon>Bacteria</taxon>
        <taxon>Pseudomonadati</taxon>
        <taxon>Pseudomonadota</taxon>
        <taxon>Gammaproteobacteria</taxon>
        <taxon>Lysobacterales</taxon>
        <taxon>Lysobacteraceae</taxon>
        <taxon>Aquilutibacter</taxon>
    </lineage>
</organism>
<gene>
    <name evidence="6 8" type="primary">purN</name>
    <name evidence="8" type="ORF">V3390_05005</name>
</gene>
<accession>A0ABU7UYH4</accession>
<evidence type="ECO:0000256" key="6">
    <source>
        <dbReference type="HAMAP-Rule" id="MF_01930"/>
    </source>
</evidence>
<dbReference type="EC" id="2.1.2.2" evidence="6"/>
<evidence type="ECO:0000313" key="9">
    <source>
        <dbReference type="Proteomes" id="UP001356170"/>
    </source>
</evidence>
<comment type="function">
    <text evidence="6">Catalyzes the transfer of a formyl group from 10-formyltetrahydrofolate to 5-phospho-ribosyl-glycinamide (GAR), producing 5-phospho-ribosyl-N-formylglycinamide (FGAR) and tetrahydrofolate.</text>
</comment>
<dbReference type="InterPro" id="IPR036477">
    <property type="entry name" value="Formyl_transf_N_sf"/>
</dbReference>
<feature type="binding site" evidence="6">
    <location>
        <begin position="96"/>
        <end position="99"/>
    </location>
    <ligand>
        <name>(6R)-10-formyltetrahydrofolate</name>
        <dbReference type="ChEBI" id="CHEBI:195366"/>
    </ligand>
</feature>
<dbReference type="InterPro" id="IPR001555">
    <property type="entry name" value="GART_AS"/>
</dbReference>
<dbReference type="Pfam" id="PF00551">
    <property type="entry name" value="Formyl_trans_N"/>
    <property type="match status" value="1"/>
</dbReference>